<dbReference type="EMBL" id="JANPWB010000012">
    <property type="protein sequence ID" value="KAJ1119562.1"/>
    <property type="molecule type" value="Genomic_DNA"/>
</dbReference>
<protein>
    <submittedName>
        <fullName evidence="1">Uncharacterized protein</fullName>
    </submittedName>
</protein>
<name>A0AAV7NU69_PLEWA</name>
<reference evidence="1" key="1">
    <citation type="journal article" date="2022" name="bioRxiv">
        <title>Sequencing and chromosome-scale assembly of the giantPleurodeles waltlgenome.</title>
        <authorList>
            <person name="Brown T."/>
            <person name="Elewa A."/>
            <person name="Iarovenko S."/>
            <person name="Subramanian E."/>
            <person name="Araus A.J."/>
            <person name="Petzold A."/>
            <person name="Susuki M."/>
            <person name="Suzuki K.-i.T."/>
            <person name="Hayashi T."/>
            <person name="Toyoda A."/>
            <person name="Oliveira C."/>
            <person name="Osipova E."/>
            <person name="Leigh N.D."/>
            <person name="Simon A."/>
            <person name="Yun M.H."/>
        </authorList>
    </citation>
    <scope>NUCLEOTIDE SEQUENCE</scope>
    <source>
        <strain evidence="1">20211129_DDA</strain>
        <tissue evidence="1">Liver</tissue>
    </source>
</reference>
<gene>
    <name evidence="1" type="ORF">NDU88_007747</name>
</gene>
<keyword evidence="2" id="KW-1185">Reference proteome</keyword>
<comment type="caution">
    <text evidence="1">The sequence shown here is derived from an EMBL/GenBank/DDBJ whole genome shotgun (WGS) entry which is preliminary data.</text>
</comment>
<proteinExistence type="predicted"/>
<organism evidence="1 2">
    <name type="scientific">Pleurodeles waltl</name>
    <name type="common">Iberian ribbed newt</name>
    <dbReference type="NCBI Taxonomy" id="8319"/>
    <lineage>
        <taxon>Eukaryota</taxon>
        <taxon>Metazoa</taxon>
        <taxon>Chordata</taxon>
        <taxon>Craniata</taxon>
        <taxon>Vertebrata</taxon>
        <taxon>Euteleostomi</taxon>
        <taxon>Amphibia</taxon>
        <taxon>Batrachia</taxon>
        <taxon>Caudata</taxon>
        <taxon>Salamandroidea</taxon>
        <taxon>Salamandridae</taxon>
        <taxon>Pleurodelinae</taxon>
        <taxon>Pleurodeles</taxon>
    </lineage>
</organism>
<evidence type="ECO:0000313" key="2">
    <source>
        <dbReference type="Proteomes" id="UP001066276"/>
    </source>
</evidence>
<evidence type="ECO:0000313" key="1">
    <source>
        <dbReference type="EMBL" id="KAJ1119562.1"/>
    </source>
</evidence>
<dbReference type="Proteomes" id="UP001066276">
    <property type="component" value="Chromosome 8"/>
</dbReference>
<dbReference type="AlphaFoldDB" id="A0AAV7NU69"/>
<sequence>MYRVIYHSFNDARCRPKMGTRARAACAYPPCLSLVLRSRSQKAGRSPAPYYAYGAAPSASFLAALSRGIPPVIRGGESFPPLSLRLRPLLHCGTGWRPKSGVGVVAEPAPSLRVGHLAPRESKY</sequence>
<accession>A0AAV7NU69</accession>